<comment type="caution">
    <text evidence="1">The sequence shown here is derived from an EMBL/GenBank/DDBJ whole genome shotgun (WGS) entry which is preliminary data.</text>
</comment>
<dbReference type="EMBL" id="JXQQ01000010">
    <property type="protein sequence ID" value="KIQ35402.1"/>
    <property type="molecule type" value="Genomic_DNA"/>
</dbReference>
<sequence length="273" mass="31301">MSRFSTIKFTRSDNALLNEVRALAGKKWSTDLDAIKRLRTRLRELQNHRCCYCQAPIESDESGFRELEHILPKNKSYRCTHARGTSNDQDKRRSTLGYQEFTFEPINLAISCKQCNNYKGMHDPLKDRTTARPLNKFPSAAQLIWFHPHTEKYETHITIDEDFGFTGQTAGGRAIIAECRLFDSEVLGRKFLERARVRAKQAESFRQAVDALASGIELKAFSKAHAIQTLAQERGIPTAEAKDIINKRLTYATSVQTMKQYFDSILKYEVNTI</sequence>
<name>A0A0D0LAZ7_VARPD</name>
<dbReference type="Gene3D" id="1.10.30.50">
    <property type="match status" value="1"/>
</dbReference>
<reference evidence="1 2" key="1">
    <citation type="submission" date="2014-12" db="EMBL/GenBank/DDBJ databases">
        <title>16Stimator: statistical estimation of ribosomal gene copy numbers from draft genome assemblies.</title>
        <authorList>
            <person name="Perisin M.A."/>
            <person name="Vetter M."/>
            <person name="Gilbert J.A."/>
            <person name="Bergelson J."/>
        </authorList>
    </citation>
    <scope>NUCLEOTIDE SEQUENCE [LARGE SCALE GENOMIC DNA]</scope>
    <source>
        <strain evidence="1 2">MEDvA23</strain>
    </source>
</reference>
<accession>A0A0D0LAZ7</accession>
<evidence type="ECO:0000313" key="2">
    <source>
        <dbReference type="Proteomes" id="UP000032067"/>
    </source>
</evidence>
<protein>
    <recommendedName>
        <fullName evidence="3">HNH endonuclease</fullName>
    </recommendedName>
</protein>
<organism evidence="1 2">
    <name type="scientific">Variovorax paradoxus</name>
    <dbReference type="NCBI Taxonomy" id="34073"/>
    <lineage>
        <taxon>Bacteria</taxon>
        <taxon>Pseudomonadati</taxon>
        <taxon>Pseudomonadota</taxon>
        <taxon>Betaproteobacteria</taxon>
        <taxon>Burkholderiales</taxon>
        <taxon>Comamonadaceae</taxon>
        <taxon>Variovorax</taxon>
    </lineage>
</organism>
<dbReference type="RefSeq" id="WP_042577827.1">
    <property type="nucleotide sequence ID" value="NZ_JXQQ01000010.1"/>
</dbReference>
<evidence type="ECO:0008006" key="3">
    <source>
        <dbReference type="Google" id="ProtNLM"/>
    </source>
</evidence>
<proteinExistence type="predicted"/>
<dbReference type="Proteomes" id="UP000032067">
    <property type="component" value="Unassembled WGS sequence"/>
</dbReference>
<evidence type="ECO:0000313" key="1">
    <source>
        <dbReference type="EMBL" id="KIQ35402.1"/>
    </source>
</evidence>
<dbReference type="OrthoDB" id="4485927at2"/>
<dbReference type="AlphaFoldDB" id="A0A0D0LAZ7"/>
<gene>
    <name evidence="1" type="ORF">RT97_06015</name>
</gene>